<evidence type="ECO:0000256" key="4">
    <source>
        <dbReference type="ARBA" id="ARBA00022679"/>
    </source>
</evidence>
<accession>A0ABW1YRY3</accession>
<sequence>MITYEIYPTRFGEVGIAAGEEGLVALEFHRERPLPIEADWQRRSSPLTDRAARQLQEYFSGERRDFDLPLAPRGTEFQRRVWDALLRIPYGETRSYRQQAEALGNLKAIRAVARANGANRIAVVIPCHRVIGSDGSLTGYAGGLDMKARLLSLEGARFVQQAELL</sequence>
<dbReference type="SUPFAM" id="SSF53155">
    <property type="entry name" value="Methylated DNA-protein cysteine methyltransferase domain"/>
    <property type="match status" value="1"/>
</dbReference>
<dbReference type="GO" id="GO:0003908">
    <property type="term" value="F:methylated-DNA-[protein]-cysteine S-methyltransferase activity"/>
    <property type="evidence" value="ECO:0007669"/>
    <property type="project" value="UniProtKB-EC"/>
</dbReference>
<feature type="active site" description="Nucleophile; methyl group acceptor" evidence="8">
    <location>
        <position position="127"/>
    </location>
</feature>
<dbReference type="EC" id="2.1.1.63" evidence="8"/>
<comment type="catalytic activity">
    <reaction evidence="7 8">
        <text>a 6-O-methyl-2'-deoxyguanosine in DNA + L-cysteinyl-[protein] = S-methyl-L-cysteinyl-[protein] + a 2'-deoxyguanosine in DNA</text>
        <dbReference type="Rhea" id="RHEA:24000"/>
        <dbReference type="Rhea" id="RHEA-COMP:10131"/>
        <dbReference type="Rhea" id="RHEA-COMP:10132"/>
        <dbReference type="Rhea" id="RHEA-COMP:11367"/>
        <dbReference type="Rhea" id="RHEA-COMP:11368"/>
        <dbReference type="ChEBI" id="CHEBI:29950"/>
        <dbReference type="ChEBI" id="CHEBI:82612"/>
        <dbReference type="ChEBI" id="CHEBI:85445"/>
        <dbReference type="ChEBI" id="CHEBI:85448"/>
        <dbReference type="EC" id="2.1.1.63"/>
    </reaction>
</comment>
<dbReference type="RefSeq" id="WP_193193228.1">
    <property type="nucleotide sequence ID" value="NZ_JACZFR010000041.1"/>
</dbReference>
<comment type="miscellaneous">
    <text evidence="8">This enzyme catalyzes only one turnover and therefore is not strictly catalytic. According to one definition, an enzyme is a biocatalyst that acts repeatedly and over many reaction cycles.</text>
</comment>
<dbReference type="Proteomes" id="UP001596425">
    <property type="component" value="Unassembled WGS sequence"/>
</dbReference>
<dbReference type="PANTHER" id="PTHR10815">
    <property type="entry name" value="METHYLATED-DNA--PROTEIN-CYSTEINE METHYLTRANSFERASE"/>
    <property type="match status" value="1"/>
</dbReference>
<dbReference type="HAMAP" id="MF_00772">
    <property type="entry name" value="OGT"/>
    <property type="match status" value="1"/>
</dbReference>
<dbReference type="InterPro" id="IPR014048">
    <property type="entry name" value="MethylDNA_cys_MeTrfase_DNA-bd"/>
</dbReference>
<name>A0ABW1YRY3_9GAMM</name>
<organism evidence="11 12">
    <name type="scientific">Microbulbifer taiwanensis</name>
    <dbReference type="NCBI Taxonomy" id="986746"/>
    <lineage>
        <taxon>Bacteria</taxon>
        <taxon>Pseudomonadati</taxon>
        <taxon>Pseudomonadota</taxon>
        <taxon>Gammaproteobacteria</taxon>
        <taxon>Cellvibrionales</taxon>
        <taxon>Microbulbiferaceae</taxon>
        <taxon>Microbulbifer</taxon>
    </lineage>
</organism>
<reference evidence="12" key="1">
    <citation type="journal article" date="2019" name="Int. J. Syst. Evol. Microbiol.">
        <title>The Global Catalogue of Microorganisms (GCM) 10K type strain sequencing project: providing services to taxonomists for standard genome sequencing and annotation.</title>
        <authorList>
            <consortium name="The Broad Institute Genomics Platform"/>
            <consortium name="The Broad Institute Genome Sequencing Center for Infectious Disease"/>
            <person name="Wu L."/>
            <person name="Ma J."/>
        </authorList>
    </citation>
    <scope>NUCLEOTIDE SEQUENCE [LARGE SCALE GENOMIC DNA]</scope>
    <source>
        <strain evidence="12">CGMCC 1.13718</strain>
    </source>
</reference>
<evidence type="ECO:0000313" key="12">
    <source>
        <dbReference type="Proteomes" id="UP001596425"/>
    </source>
</evidence>
<comment type="subcellular location">
    <subcellularLocation>
        <location evidence="8">Cytoplasm</location>
    </subcellularLocation>
</comment>
<dbReference type="InterPro" id="IPR036631">
    <property type="entry name" value="MGMT_N_sf"/>
</dbReference>
<dbReference type="GO" id="GO:0032259">
    <property type="term" value="P:methylation"/>
    <property type="evidence" value="ECO:0007669"/>
    <property type="project" value="UniProtKB-KW"/>
</dbReference>
<keyword evidence="6 8" id="KW-0234">DNA repair</keyword>
<evidence type="ECO:0000256" key="6">
    <source>
        <dbReference type="ARBA" id="ARBA00023204"/>
    </source>
</evidence>
<feature type="domain" description="Methylated-DNA-[protein]-cysteine S-methyltransferase DNA binding" evidence="9">
    <location>
        <begin position="76"/>
        <end position="156"/>
    </location>
</feature>
<dbReference type="InterPro" id="IPR023546">
    <property type="entry name" value="MGMT"/>
</dbReference>
<gene>
    <name evidence="11" type="ORF">ACFQBM_17675</name>
</gene>
<dbReference type="InterPro" id="IPR001497">
    <property type="entry name" value="MethylDNA_cys_MeTrfase_AS"/>
</dbReference>
<protein>
    <recommendedName>
        <fullName evidence="8">Methylated-DNA--protein-cysteine methyltransferase</fullName>
        <ecNumber evidence="8">2.1.1.63</ecNumber>
    </recommendedName>
    <alternativeName>
        <fullName evidence="8">6-O-methylguanine-DNA methyltransferase</fullName>
        <shortName evidence="8">MGMT</shortName>
    </alternativeName>
    <alternativeName>
        <fullName evidence="8">O-6-methylguanine-DNA-alkyltransferase</fullName>
    </alternativeName>
</protein>
<evidence type="ECO:0000256" key="1">
    <source>
        <dbReference type="ARBA" id="ARBA00001286"/>
    </source>
</evidence>
<dbReference type="Pfam" id="PF02870">
    <property type="entry name" value="Methyltransf_1N"/>
    <property type="match status" value="1"/>
</dbReference>
<dbReference type="SUPFAM" id="SSF46767">
    <property type="entry name" value="Methylated DNA-protein cysteine methyltransferase, C-terminal domain"/>
    <property type="match status" value="1"/>
</dbReference>
<feature type="domain" description="Methylguanine DNA methyltransferase ribonuclease-like" evidence="10">
    <location>
        <begin position="2"/>
        <end position="72"/>
    </location>
</feature>
<evidence type="ECO:0000256" key="2">
    <source>
        <dbReference type="ARBA" id="ARBA00022490"/>
    </source>
</evidence>
<dbReference type="EMBL" id="JBHSVR010000001">
    <property type="protein sequence ID" value="MFC6635123.1"/>
    <property type="molecule type" value="Genomic_DNA"/>
</dbReference>
<comment type="function">
    <text evidence="8">Involved in the cellular defense against the biological effects of O6-methylguanine (O6-MeG) and O4-methylthymine (O4-MeT) in DNA. Repairs the methylated nucleobase in DNA by stoichiometrically transferring the methyl group to a cysteine residue in the enzyme. This is a suicide reaction: the enzyme is irreversibly inactivated.</text>
</comment>
<keyword evidence="4 8" id="KW-0808">Transferase</keyword>
<keyword evidence="12" id="KW-1185">Reference proteome</keyword>
<keyword evidence="2 8" id="KW-0963">Cytoplasm</keyword>
<comment type="similarity">
    <text evidence="8">Belongs to the MGMT family.</text>
</comment>
<evidence type="ECO:0000256" key="7">
    <source>
        <dbReference type="ARBA" id="ARBA00049348"/>
    </source>
</evidence>
<evidence type="ECO:0000256" key="8">
    <source>
        <dbReference type="HAMAP-Rule" id="MF_00772"/>
    </source>
</evidence>
<dbReference type="InterPro" id="IPR036217">
    <property type="entry name" value="MethylDNA_cys_MeTrfase_DNAb"/>
</dbReference>
<evidence type="ECO:0000259" key="9">
    <source>
        <dbReference type="Pfam" id="PF01035"/>
    </source>
</evidence>
<evidence type="ECO:0000256" key="3">
    <source>
        <dbReference type="ARBA" id="ARBA00022603"/>
    </source>
</evidence>
<evidence type="ECO:0000256" key="5">
    <source>
        <dbReference type="ARBA" id="ARBA00022763"/>
    </source>
</evidence>
<dbReference type="Gene3D" id="3.30.160.70">
    <property type="entry name" value="Methylated DNA-protein cysteine methyltransferase domain"/>
    <property type="match status" value="1"/>
</dbReference>
<dbReference type="NCBIfam" id="TIGR00589">
    <property type="entry name" value="ogt"/>
    <property type="match status" value="1"/>
</dbReference>
<dbReference type="Gene3D" id="1.10.10.10">
    <property type="entry name" value="Winged helix-like DNA-binding domain superfamily/Winged helix DNA-binding domain"/>
    <property type="match status" value="1"/>
</dbReference>
<dbReference type="InterPro" id="IPR036388">
    <property type="entry name" value="WH-like_DNA-bd_sf"/>
</dbReference>
<comment type="caution">
    <text evidence="11">The sequence shown here is derived from an EMBL/GenBank/DDBJ whole genome shotgun (WGS) entry which is preliminary data.</text>
</comment>
<evidence type="ECO:0000313" key="11">
    <source>
        <dbReference type="EMBL" id="MFC6635123.1"/>
    </source>
</evidence>
<dbReference type="PANTHER" id="PTHR10815:SF5">
    <property type="entry name" value="METHYLATED-DNA--PROTEIN-CYSTEINE METHYLTRANSFERASE"/>
    <property type="match status" value="1"/>
</dbReference>
<evidence type="ECO:0000259" key="10">
    <source>
        <dbReference type="Pfam" id="PF02870"/>
    </source>
</evidence>
<dbReference type="Pfam" id="PF01035">
    <property type="entry name" value="DNA_binding_1"/>
    <property type="match status" value="1"/>
</dbReference>
<dbReference type="InterPro" id="IPR008332">
    <property type="entry name" value="MethylG_MeTrfase_N"/>
</dbReference>
<keyword evidence="5 8" id="KW-0227">DNA damage</keyword>
<dbReference type="CDD" id="cd06445">
    <property type="entry name" value="ATase"/>
    <property type="match status" value="1"/>
</dbReference>
<keyword evidence="3 8" id="KW-0489">Methyltransferase</keyword>
<proteinExistence type="inferred from homology"/>
<comment type="catalytic activity">
    <reaction evidence="1 8">
        <text>a 4-O-methyl-thymidine in DNA + L-cysteinyl-[protein] = a thymidine in DNA + S-methyl-L-cysteinyl-[protein]</text>
        <dbReference type="Rhea" id="RHEA:53428"/>
        <dbReference type="Rhea" id="RHEA-COMP:10131"/>
        <dbReference type="Rhea" id="RHEA-COMP:10132"/>
        <dbReference type="Rhea" id="RHEA-COMP:13555"/>
        <dbReference type="Rhea" id="RHEA-COMP:13556"/>
        <dbReference type="ChEBI" id="CHEBI:29950"/>
        <dbReference type="ChEBI" id="CHEBI:82612"/>
        <dbReference type="ChEBI" id="CHEBI:137386"/>
        <dbReference type="ChEBI" id="CHEBI:137387"/>
        <dbReference type="EC" id="2.1.1.63"/>
    </reaction>
</comment>
<dbReference type="PROSITE" id="PS00374">
    <property type="entry name" value="MGMT"/>
    <property type="match status" value="1"/>
</dbReference>